<dbReference type="InterPro" id="IPR032259">
    <property type="entry name" value="HIBYL-CoA-H"/>
</dbReference>
<dbReference type="STRING" id="538381.GCA_001696535_03473"/>
<dbReference type="Gene3D" id="3.90.226.10">
    <property type="entry name" value="2-enoyl-CoA Hydratase, Chain A, domain 1"/>
    <property type="match status" value="1"/>
</dbReference>
<dbReference type="EC" id="3.1.2.4" evidence="2"/>
<dbReference type="EMBL" id="OBML01000002">
    <property type="protein sequence ID" value="SOB95790.1"/>
    <property type="molecule type" value="Genomic_DNA"/>
</dbReference>
<dbReference type="GO" id="GO:0006574">
    <property type="term" value="P:L-valine catabolic process"/>
    <property type="evidence" value="ECO:0007669"/>
    <property type="project" value="TreeGrafter"/>
</dbReference>
<dbReference type="PANTHER" id="PTHR43176:SF3">
    <property type="entry name" value="3-HYDROXYISOBUTYRYL-COA HYDROLASE, MITOCHONDRIAL"/>
    <property type="match status" value="1"/>
</dbReference>
<proteinExistence type="predicted"/>
<keyword evidence="3" id="KW-0378">Hydrolase</keyword>
<dbReference type="InterPro" id="IPR029045">
    <property type="entry name" value="ClpP/crotonase-like_dom_sf"/>
</dbReference>
<dbReference type="InterPro" id="IPR045004">
    <property type="entry name" value="ECH_dom"/>
</dbReference>
<dbReference type="PANTHER" id="PTHR43176">
    <property type="entry name" value="3-HYDROXYISOBUTYRYL-COA HYDROLASE-RELATED"/>
    <property type="match status" value="1"/>
</dbReference>
<dbReference type="GO" id="GO:0005829">
    <property type="term" value="C:cytosol"/>
    <property type="evidence" value="ECO:0007669"/>
    <property type="project" value="TreeGrafter"/>
</dbReference>
<dbReference type="RefSeq" id="WP_176521997.1">
    <property type="nucleotide sequence ID" value="NZ_OBML01000002.1"/>
</dbReference>
<dbReference type="GO" id="GO:0003860">
    <property type="term" value="F:3-hydroxyisobutyryl-CoA hydrolase activity"/>
    <property type="evidence" value="ECO:0007669"/>
    <property type="project" value="UniProtKB-EC"/>
</dbReference>
<dbReference type="NCBIfam" id="NF004127">
    <property type="entry name" value="PRK05617.1"/>
    <property type="match status" value="1"/>
</dbReference>
<protein>
    <recommendedName>
        <fullName evidence="2">3-hydroxyisobutyryl-CoA hydrolase</fullName>
        <ecNumber evidence="2">3.1.2.4</ecNumber>
    </recommendedName>
</protein>
<accession>A0A285RP11</accession>
<evidence type="ECO:0000256" key="3">
    <source>
        <dbReference type="ARBA" id="ARBA00022801"/>
    </source>
</evidence>
<comment type="catalytic activity">
    <reaction evidence="1">
        <text>3-hydroxy-2-methylpropanoyl-CoA + H2O = 3-hydroxy-2-methylpropanoate + CoA + H(+)</text>
        <dbReference type="Rhea" id="RHEA:20888"/>
        <dbReference type="ChEBI" id="CHEBI:11805"/>
        <dbReference type="ChEBI" id="CHEBI:15377"/>
        <dbReference type="ChEBI" id="CHEBI:15378"/>
        <dbReference type="ChEBI" id="CHEBI:57287"/>
        <dbReference type="ChEBI" id="CHEBI:57340"/>
        <dbReference type="EC" id="3.1.2.4"/>
    </reaction>
</comment>
<keyword evidence="6" id="KW-1185">Reference proteome</keyword>
<sequence length="351" mass="36592">MSAAAPDGELIVRREGRAGRITLNRPRALNMLSEAMLAGIASALQDWRADPAVDLVVLDAVGGRAFCAGGDIAAVHGRMVQGDIEGARGHCLAEYHLDLTLARYPKPVVALIDGVAMGGGLGLALHASHPVASERASFAMPECGIGWIPDSGASHLLSRLPAPLAAFIALTGERISADAAAALGLVRYRVASQQMPELARALSEQGLAALPAPVPAASDAPRLPEFSAELEHAFAAPDVPQILARLEAGGEPCARAARSLLKASPLALALTLEVLARARRQGSLEAALGLEYAVVSQLLTHPDFAEGIRAAMIDRDRRPAWRLAHTHRFTDAELAPFLPASGTLLPALAGP</sequence>
<reference evidence="5 6" key="1">
    <citation type="submission" date="2017-08" db="EMBL/GenBank/DDBJ databases">
        <authorList>
            <person name="de Groot N.N."/>
        </authorList>
    </citation>
    <scope>NUCLEOTIDE SEQUENCE [LARGE SCALE GENOMIC DNA]</scope>
    <source>
        <strain evidence="5 6">USBA 352</strain>
    </source>
</reference>
<dbReference type="CDD" id="cd06558">
    <property type="entry name" value="crotonase-like"/>
    <property type="match status" value="1"/>
</dbReference>
<dbReference type="SUPFAM" id="SSF52096">
    <property type="entry name" value="ClpP/crotonase"/>
    <property type="match status" value="1"/>
</dbReference>
<dbReference type="Pfam" id="PF16113">
    <property type="entry name" value="ECH_2"/>
    <property type="match status" value="1"/>
</dbReference>
<dbReference type="Proteomes" id="UP000219331">
    <property type="component" value="Unassembled WGS sequence"/>
</dbReference>
<name>A0A285RP11_9HYPH</name>
<evidence type="ECO:0000256" key="1">
    <source>
        <dbReference type="ARBA" id="ARBA00001709"/>
    </source>
</evidence>
<feature type="domain" description="Enoyl-CoA hydratase/isomerase" evidence="4">
    <location>
        <begin position="19"/>
        <end position="337"/>
    </location>
</feature>
<evidence type="ECO:0000259" key="4">
    <source>
        <dbReference type="Pfam" id="PF16113"/>
    </source>
</evidence>
<evidence type="ECO:0000313" key="5">
    <source>
        <dbReference type="EMBL" id="SOB95790.1"/>
    </source>
</evidence>
<evidence type="ECO:0000313" key="6">
    <source>
        <dbReference type="Proteomes" id="UP000219331"/>
    </source>
</evidence>
<gene>
    <name evidence="5" type="ORF">SAMN05421512_10234</name>
</gene>
<dbReference type="AlphaFoldDB" id="A0A285RP11"/>
<evidence type="ECO:0000256" key="2">
    <source>
        <dbReference type="ARBA" id="ARBA00011915"/>
    </source>
</evidence>
<organism evidence="5 6">
    <name type="scientific">Stappia indica</name>
    <dbReference type="NCBI Taxonomy" id="538381"/>
    <lineage>
        <taxon>Bacteria</taxon>
        <taxon>Pseudomonadati</taxon>
        <taxon>Pseudomonadota</taxon>
        <taxon>Alphaproteobacteria</taxon>
        <taxon>Hyphomicrobiales</taxon>
        <taxon>Stappiaceae</taxon>
        <taxon>Stappia</taxon>
    </lineage>
</organism>